<proteinExistence type="predicted"/>
<gene>
    <name evidence="2" type="ORF">AEK19_MT1498</name>
</gene>
<name>A0A1Y0B2V9_9LAMI</name>
<organism evidence="2">
    <name type="scientific">Utricularia reniformis</name>
    <dbReference type="NCBI Taxonomy" id="192314"/>
    <lineage>
        <taxon>Eukaryota</taxon>
        <taxon>Viridiplantae</taxon>
        <taxon>Streptophyta</taxon>
        <taxon>Embryophyta</taxon>
        <taxon>Tracheophyta</taxon>
        <taxon>Spermatophyta</taxon>
        <taxon>Magnoliopsida</taxon>
        <taxon>eudicotyledons</taxon>
        <taxon>Gunneridae</taxon>
        <taxon>Pentapetalae</taxon>
        <taxon>asterids</taxon>
        <taxon>lamiids</taxon>
        <taxon>Lamiales</taxon>
        <taxon>Lentibulariaceae</taxon>
        <taxon>Utricularia</taxon>
    </lineage>
</organism>
<keyword evidence="2" id="KW-0496">Mitochondrion</keyword>
<sequence>MKKSLLPALPLAPTPNNQIISCHTSPVRFSDGEDHSPQNRRAVNKLSGDKYDVADLDPKQSQFST</sequence>
<reference evidence="2" key="1">
    <citation type="submission" date="2017-03" db="EMBL/GenBank/DDBJ databases">
        <title>The mitochondrial genome of the carnivorous plant Utricularia reniformis (Lentibulariaceae): structure, comparative analysis and evolutionary landmarks.</title>
        <authorList>
            <person name="Silva S.R."/>
            <person name="Alvarenga D.O."/>
            <person name="Michael T.P."/>
            <person name="Miranda V.F.O."/>
            <person name="Varani A.M."/>
        </authorList>
    </citation>
    <scope>NUCLEOTIDE SEQUENCE</scope>
</reference>
<protein>
    <submittedName>
        <fullName evidence="2">Uncharacterized protein</fullName>
    </submittedName>
</protein>
<feature type="compositionally biased region" description="Low complexity" evidence="1">
    <location>
        <begin position="1"/>
        <end position="15"/>
    </location>
</feature>
<evidence type="ECO:0000256" key="1">
    <source>
        <dbReference type="SAM" id="MobiDB-lite"/>
    </source>
</evidence>
<feature type="region of interest" description="Disordered" evidence="1">
    <location>
        <begin position="1"/>
        <end position="65"/>
    </location>
</feature>
<dbReference type="EMBL" id="KY774314">
    <property type="protein sequence ID" value="ART31689.1"/>
    <property type="molecule type" value="Genomic_DNA"/>
</dbReference>
<accession>A0A1Y0B2V9</accession>
<evidence type="ECO:0000313" key="2">
    <source>
        <dbReference type="EMBL" id="ART31689.1"/>
    </source>
</evidence>
<feature type="compositionally biased region" description="Basic and acidic residues" evidence="1">
    <location>
        <begin position="47"/>
        <end position="58"/>
    </location>
</feature>
<dbReference type="AlphaFoldDB" id="A0A1Y0B2V9"/>
<geneLocation type="mitochondrion" evidence="2"/>